<evidence type="ECO:0000313" key="1">
    <source>
        <dbReference type="EMBL" id="CAI3984326.1"/>
    </source>
</evidence>
<dbReference type="EMBL" id="CAMXCT030000879">
    <property type="protein sequence ID" value="CAL4771638.1"/>
    <property type="molecule type" value="Genomic_DNA"/>
</dbReference>
<gene>
    <name evidence="1" type="ORF">C1SCF055_LOCUS11868</name>
</gene>
<dbReference type="AlphaFoldDB" id="A0A9P1C5R2"/>
<evidence type="ECO:0000313" key="2">
    <source>
        <dbReference type="EMBL" id="CAL1137701.1"/>
    </source>
</evidence>
<proteinExistence type="predicted"/>
<reference evidence="1" key="1">
    <citation type="submission" date="2022-10" db="EMBL/GenBank/DDBJ databases">
        <authorList>
            <person name="Chen Y."/>
            <person name="Dougan E. K."/>
            <person name="Chan C."/>
            <person name="Rhodes N."/>
            <person name="Thang M."/>
        </authorList>
    </citation>
    <scope>NUCLEOTIDE SEQUENCE</scope>
</reference>
<dbReference type="EMBL" id="CAMXCT020000879">
    <property type="protein sequence ID" value="CAL1137701.1"/>
    <property type="molecule type" value="Genomic_DNA"/>
</dbReference>
<organism evidence="1">
    <name type="scientific">Cladocopium goreaui</name>
    <dbReference type="NCBI Taxonomy" id="2562237"/>
    <lineage>
        <taxon>Eukaryota</taxon>
        <taxon>Sar</taxon>
        <taxon>Alveolata</taxon>
        <taxon>Dinophyceae</taxon>
        <taxon>Suessiales</taxon>
        <taxon>Symbiodiniaceae</taxon>
        <taxon>Cladocopium</taxon>
    </lineage>
</organism>
<reference evidence="2" key="2">
    <citation type="submission" date="2024-04" db="EMBL/GenBank/DDBJ databases">
        <authorList>
            <person name="Chen Y."/>
            <person name="Shah S."/>
            <person name="Dougan E. K."/>
            <person name="Thang M."/>
            <person name="Chan C."/>
        </authorList>
    </citation>
    <scope>NUCLEOTIDE SEQUENCE [LARGE SCALE GENOMIC DNA]</scope>
</reference>
<keyword evidence="3" id="KW-1185">Reference proteome</keyword>
<dbReference type="Proteomes" id="UP001152797">
    <property type="component" value="Unassembled WGS sequence"/>
</dbReference>
<evidence type="ECO:0000313" key="3">
    <source>
        <dbReference type="Proteomes" id="UP001152797"/>
    </source>
</evidence>
<protein>
    <submittedName>
        <fullName evidence="1">Uncharacterized protein</fullName>
    </submittedName>
</protein>
<sequence>MHHASGTCPGFRRLLDLAAATNPANSTLSPWHVAIYFDEVGPGNQLKIHNKRKLWAVYYSVKQFGGYELDIVNGLKGGLSHLFLRCLQIFQCLETGITLQFNDCIKVCCFKIGILIADEQAIKLCLECKGASGKMCCFRCQTTVQARYAPTPIGRLILHTEHDVSKLVLHSDRSVWQIVDHLATQAGHGTKKAFSELEVRLGWNHVPNGVLLDQDMRAHFKPISHVSYDWMHVYLVAGIFHKEISALLDLMSKHGIRQSALHDWCSHFVWPHLHGGQGCSAKDVFQKKRDSDSEFKCASSEALGIYPVIRSFFQNMNMENIGHDMRLGINSFYCLCEVLDSLKHAATGSIAVAAIYGTDSYVPKHHFSVHLPSLMELHGMLISCFVHERRHKITKRFANMQHSGHESMDRSVLREVVTTHIFDLQTDEDDSAWKPAKPNLVEAWKNHLGLPFLTHALLVAATSNRCHMDDMVAVTEPRCIAQVLFHIRYGETRVTLVKCFEKTGKNTFKMNPHDNELFVSTSCLQGAVVYKRLDAESILVAPQSFYTA</sequence>
<name>A0A9P1C5R2_9DINO</name>
<dbReference type="EMBL" id="CAMXCT010000879">
    <property type="protein sequence ID" value="CAI3984326.1"/>
    <property type="molecule type" value="Genomic_DNA"/>
</dbReference>
<accession>A0A9P1C5R2</accession>
<comment type="caution">
    <text evidence="1">The sequence shown here is derived from an EMBL/GenBank/DDBJ whole genome shotgun (WGS) entry which is preliminary data.</text>
</comment>